<dbReference type="Gene3D" id="1.10.287.80">
    <property type="entry name" value="ATP synthase, gamma subunit, helix hairpin domain"/>
    <property type="match status" value="1"/>
</dbReference>
<dbReference type="CDD" id="cd12151">
    <property type="entry name" value="F1-ATPase_gamma"/>
    <property type="match status" value="1"/>
</dbReference>
<evidence type="ECO:0000256" key="4">
    <source>
        <dbReference type="ARBA" id="ARBA00022448"/>
    </source>
</evidence>
<comment type="function">
    <text evidence="1 10">Produces ATP from ADP in the presence of a proton gradient across the membrane. The gamma chain is believed to be important in regulating ATPase activity and the flow of protons through the CF(0) complex.</text>
</comment>
<dbReference type="Proteomes" id="UP001623592">
    <property type="component" value="Unassembled WGS sequence"/>
</dbReference>
<protein>
    <recommendedName>
        <fullName evidence="10">ATP synthase gamma chain</fullName>
    </recommendedName>
    <alternativeName>
        <fullName evidence="10">ATP synthase F1 sector gamma subunit</fullName>
    </alternativeName>
    <alternativeName>
        <fullName evidence="10">F-ATPase gamma subunit</fullName>
    </alternativeName>
</protein>
<evidence type="ECO:0000313" key="11">
    <source>
        <dbReference type="EMBL" id="MFL0250483.1"/>
    </source>
</evidence>
<keyword evidence="5 10" id="KW-0375">Hydrogen ion transport</keyword>
<gene>
    <name evidence="10 11" type="primary">atpG</name>
    <name evidence="11" type="ORF">ACJDT4_08625</name>
</gene>
<keyword evidence="9 10" id="KW-0066">ATP synthesis</keyword>
<evidence type="ECO:0000256" key="1">
    <source>
        <dbReference type="ARBA" id="ARBA00003456"/>
    </source>
</evidence>
<name>A0ABW8TDE8_9CLOT</name>
<dbReference type="InterPro" id="IPR000131">
    <property type="entry name" value="ATP_synth_F1_gsu"/>
</dbReference>
<keyword evidence="8 10" id="KW-0139">CF(1)</keyword>
<keyword evidence="7 10" id="KW-0472">Membrane</keyword>
<comment type="similarity">
    <text evidence="3 10">Belongs to the ATPase gamma chain family.</text>
</comment>
<sequence length="283" mass="31453">MAGAGLIKIKRRIKSITNTRKITNAMSLIATSNLRKSRQNLEGNKAYYEAFNDVMSKIVKSSDNDNIYVAGNKSEKKLYIALTSDSGLCGGFNGAVVSAADEVMSKEKDKSLLITVGQKGRAYFRRLKYETTAEYVDIPNEPGLAEAKEIAEHALRLYENSDVGEVYMVYTKFISTMKQDIEIKKILPLEAKESDNSMSIAEFEPSSDILLSRAIKLHLEQQVFNLLLNSKASEQASRMSSMDSATKNANELLDNLNLQYNRIRQSAITQEITEIVGGAEALK</sequence>
<dbReference type="Pfam" id="PF00231">
    <property type="entry name" value="ATP-synt"/>
    <property type="match status" value="1"/>
</dbReference>
<dbReference type="RefSeq" id="WP_406787152.1">
    <property type="nucleotide sequence ID" value="NZ_JBJIAA010000006.1"/>
</dbReference>
<dbReference type="PRINTS" id="PR00126">
    <property type="entry name" value="ATPASEGAMMA"/>
</dbReference>
<keyword evidence="10" id="KW-1003">Cell membrane</keyword>
<accession>A0ABW8TDE8</accession>
<dbReference type="PANTHER" id="PTHR11693:SF22">
    <property type="entry name" value="ATP SYNTHASE SUBUNIT GAMMA, MITOCHONDRIAL"/>
    <property type="match status" value="1"/>
</dbReference>
<evidence type="ECO:0000256" key="2">
    <source>
        <dbReference type="ARBA" id="ARBA00004170"/>
    </source>
</evidence>
<evidence type="ECO:0000256" key="8">
    <source>
        <dbReference type="ARBA" id="ARBA00023196"/>
    </source>
</evidence>
<reference evidence="11 12" key="1">
    <citation type="submission" date="2024-11" db="EMBL/GenBank/DDBJ databases">
        <authorList>
            <person name="Heng Y.C."/>
            <person name="Lim A.C.H."/>
            <person name="Lee J.K.Y."/>
            <person name="Kittelmann S."/>
        </authorList>
    </citation>
    <scope>NUCLEOTIDE SEQUENCE [LARGE SCALE GENOMIC DNA]</scope>
    <source>
        <strain evidence="11 12">WILCCON 0114</strain>
    </source>
</reference>
<dbReference type="NCBIfam" id="TIGR01146">
    <property type="entry name" value="ATPsyn_F1gamma"/>
    <property type="match status" value="1"/>
</dbReference>
<proteinExistence type="inferred from homology"/>
<evidence type="ECO:0000256" key="5">
    <source>
        <dbReference type="ARBA" id="ARBA00022781"/>
    </source>
</evidence>
<comment type="subcellular location">
    <subcellularLocation>
        <location evidence="10">Cell membrane</location>
        <topology evidence="10">Peripheral membrane protein</topology>
    </subcellularLocation>
    <subcellularLocation>
        <location evidence="2">Membrane</location>
        <topology evidence="2">Peripheral membrane protein</topology>
    </subcellularLocation>
</comment>
<evidence type="ECO:0000256" key="10">
    <source>
        <dbReference type="HAMAP-Rule" id="MF_00815"/>
    </source>
</evidence>
<keyword evidence="6 10" id="KW-0406">Ion transport</keyword>
<organism evidence="11 12">
    <name type="scientific">Clostridium neuense</name>
    <dbReference type="NCBI Taxonomy" id="1728934"/>
    <lineage>
        <taxon>Bacteria</taxon>
        <taxon>Bacillati</taxon>
        <taxon>Bacillota</taxon>
        <taxon>Clostridia</taxon>
        <taxon>Eubacteriales</taxon>
        <taxon>Clostridiaceae</taxon>
        <taxon>Clostridium</taxon>
    </lineage>
</organism>
<dbReference type="SUPFAM" id="SSF52943">
    <property type="entry name" value="ATP synthase (F1-ATPase), gamma subunit"/>
    <property type="match status" value="1"/>
</dbReference>
<evidence type="ECO:0000313" key="12">
    <source>
        <dbReference type="Proteomes" id="UP001623592"/>
    </source>
</evidence>
<dbReference type="EMBL" id="JBJIAA010000006">
    <property type="protein sequence ID" value="MFL0250483.1"/>
    <property type="molecule type" value="Genomic_DNA"/>
</dbReference>
<keyword evidence="12" id="KW-1185">Reference proteome</keyword>
<comment type="caution">
    <text evidence="11">The sequence shown here is derived from an EMBL/GenBank/DDBJ whole genome shotgun (WGS) entry which is preliminary data.</text>
</comment>
<dbReference type="PROSITE" id="PS00153">
    <property type="entry name" value="ATPASE_GAMMA"/>
    <property type="match status" value="1"/>
</dbReference>
<keyword evidence="4 10" id="KW-0813">Transport</keyword>
<evidence type="ECO:0000256" key="6">
    <source>
        <dbReference type="ARBA" id="ARBA00023065"/>
    </source>
</evidence>
<dbReference type="HAMAP" id="MF_00815">
    <property type="entry name" value="ATP_synth_gamma_bact"/>
    <property type="match status" value="1"/>
</dbReference>
<evidence type="ECO:0000256" key="9">
    <source>
        <dbReference type="ARBA" id="ARBA00023310"/>
    </source>
</evidence>
<evidence type="ECO:0000256" key="7">
    <source>
        <dbReference type="ARBA" id="ARBA00023136"/>
    </source>
</evidence>
<dbReference type="InterPro" id="IPR023632">
    <property type="entry name" value="ATP_synth_F1_gsu_CS"/>
</dbReference>
<dbReference type="PANTHER" id="PTHR11693">
    <property type="entry name" value="ATP SYNTHASE GAMMA CHAIN"/>
    <property type="match status" value="1"/>
</dbReference>
<comment type="subunit">
    <text evidence="10">F-type ATPases have 2 components, CF(1) - the catalytic core - and CF(0) - the membrane proton channel. CF(1) has five subunits: alpha(3), beta(3), gamma(1), delta(1), epsilon(1). CF(0) has three main subunits: a, b and c.</text>
</comment>
<dbReference type="InterPro" id="IPR035968">
    <property type="entry name" value="ATP_synth_F1_ATPase_gsu"/>
</dbReference>
<dbReference type="Gene3D" id="3.40.1380.10">
    <property type="match status" value="1"/>
</dbReference>
<evidence type="ECO:0000256" key="3">
    <source>
        <dbReference type="ARBA" id="ARBA00007681"/>
    </source>
</evidence>